<proteinExistence type="predicted"/>
<dbReference type="AlphaFoldDB" id="A0A4Q1JYR9"/>
<dbReference type="OrthoDB" id="6044279at2"/>
<reference evidence="1 2" key="1">
    <citation type="submission" date="2019-01" db="EMBL/GenBank/DDBJ databases">
        <title>Pseudoxanthomonas composti sp. nov., isolated from compost.</title>
        <authorList>
            <person name="Yang G."/>
        </authorList>
    </citation>
    <scope>NUCLEOTIDE SEQUENCE [LARGE SCALE GENOMIC DNA]</scope>
    <source>
        <strain evidence="1 2">GSS15</strain>
    </source>
</reference>
<organism evidence="1 2">
    <name type="scientific">Pseudoxanthomonas composti</name>
    <dbReference type="NCBI Taxonomy" id="2137479"/>
    <lineage>
        <taxon>Bacteria</taxon>
        <taxon>Pseudomonadati</taxon>
        <taxon>Pseudomonadota</taxon>
        <taxon>Gammaproteobacteria</taxon>
        <taxon>Lysobacterales</taxon>
        <taxon>Lysobacteraceae</taxon>
        <taxon>Pseudoxanthomonas</taxon>
    </lineage>
</organism>
<evidence type="ECO:0000313" key="1">
    <source>
        <dbReference type="EMBL" id="RXR08523.1"/>
    </source>
</evidence>
<dbReference type="Proteomes" id="UP000289784">
    <property type="component" value="Unassembled WGS sequence"/>
</dbReference>
<name>A0A4Q1JYR9_9GAMM</name>
<keyword evidence="2" id="KW-1185">Reference proteome</keyword>
<accession>A0A4Q1JYR9</accession>
<dbReference type="RefSeq" id="WP_129469413.1">
    <property type="nucleotide sequence ID" value="NZ_SAWZ01000001.1"/>
</dbReference>
<dbReference type="EMBL" id="SAWZ01000001">
    <property type="protein sequence ID" value="RXR08523.1"/>
    <property type="molecule type" value="Genomic_DNA"/>
</dbReference>
<comment type="caution">
    <text evidence="1">The sequence shown here is derived from an EMBL/GenBank/DDBJ whole genome shotgun (WGS) entry which is preliminary data.</text>
</comment>
<sequence length="78" mass="8794">MTYQHLVISRGRYQLVALTDDAQYSIGDRANYAVLTDSGARVRQDMSLEEARAYLDLLVDQGNARSVDHQPAGLKLRR</sequence>
<gene>
    <name evidence="1" type="ORF">EPA99_01490</name>
</gene>
<protein>
    <submittedName>
        <fullName evidence="1">Uncharacterized protein</fullName>
    </submittedName>
</protein>
<evidence type="ECO:0000313" key="2">
    <source>
        <dbReference type="Proteomes" id="UP000289784"/>
    </source>
</evidence>